<sequence>MTVAHGIRFDVRRALAVTAVALAGAVGALVAVLWLAGSTNAFEVQLGDPDFRGINAADLAKEIAENGPVPFPDLVGRDLPLWITHTGSDPTTGWSAFSARTPGGANHCLVQWDAGTSTFVDSCDPLSTWPADGRGLGALAWQVVDGELRVAVSGERPDDWATDGSDG</sequence>
<name>A0A381QWP1_9ZZZZ</name>
<dbReference type="EMBL" id="UINC01001569">
    <property type="protein sequence ID" value="SUZ83835.1"/>
    <property type="molecule type" value="Genomic_DNA"/>
</dbReference>
<accession>A0A381QWP1</accession>
<reference evidence="1" key="1">
    <citation type="submission" date="2018-05" db="EMBL/GenBank/DDBJ databases">
        <authorList>
            <person name="Lanie J.A."/>
            <person name="Ng W.-L."/>
            <person name="Kazmierczak K.M."/>
            <person name="Andrzejewski T.M."/>
            <person name="Davidsen T.M."/>
            <person name="Wayne K.J."/>
            <person name="Tettelin H."/>
            <person name="Glass J.I."/>
            <person name="Rusch D."/>
            <person name="Podicherti R."/>
            <person name="Tsui H.-C.T."/>
            <person name="Winkler M.E."/>
        </authorList>
    </citation>
    <scope>NUCLEOTIDE SEQUENCE</scope>
</reference>
<protein>
    <submittedName>
        <fullName evidence="1">Uncharacterized protein</fullName>
    </submittedName>
</protein>
<organism evidence="1">
    <name type="scientific">marine metagenome</name>
    <dbReference type="NCBI Taxonomy" id="408172"/>
    <lineage>
        <taxon>unclassified sequences</taxon>
        <taxon>metagenomes</taxon>
        <taxon>ecological metagenomes</taxon>
    </lineage>
</organism>
<proteinExistence type="predicted"/>
<evidence type="ECO:0000313" key="1">
    <source>
        <dbReference type="EMBL" id="SUZ83835.1"/>
    </source>
</evidence>
<gene>
    <name evidence="1" type="ORF">METZ01_LOCUS36689</name>
</gene>
<dbReference type="AlphaFoldDB" id="A0A381QWP1"/>